<reference evidence="2" key="1">
    <citation type="journal article" date="2021" name="PeerJ">
        <title>Extensive microbial diversity within the chicken gut microbiome revealed by metagenomics and culture.</title>
        <authorList>
            <person name="Gilroy R."/>
            <person name="Ravi A."/>
            <person name="Getino M."/>
            <person name="Pursley I."/>
            <person name="Horton D.L."/>
            <person name="Alikhan N.F."/>
            <person name="Baker D."/>
            <person name="Gharbi K."/>
            <person name="Hall N."/>
            <person name="Watson M."/>
            <person name="Adriaenssens E.M."/>
            <person name="Foster-Nyarko E."/>
            <person name="Jarju S."/>
            <person name="Secka A."/>
            <person name="Antonio M."/>
            <person name="Oren A."/>
            <person name="Chaudhuri R.R."/>
            <person name="La Ragione R."/>
            <person name="Hildebrand F."/>
            <person name="Pallen M.J."/>
        </authorList>
    </citation>
    <scope>NUCLEOTIDE SEQUENCE</scope>
    <source>
        <strain evidence="2">CHK191-13928</strain>
    </source>
</reference>
<protein>
    <submittedName>
        <fullName evidence="2">Glycoside hydrolase family 1 protein</fullName>
    </submittedName>
</protein>
<keyword evidence="2" id="KW-0378">Hydrolase</keyword>
<dbReference type="GO" id="GO:0005829">
    <property type="term" value="C:cytosol"/>
    <property type="evidence" value="ECO:0007669"/>
    <property type="project" value="TreeGrafter"/>
</dbReference>
<dbReference type="Gene3D" id="3.20.20.80">
    <property type="entry name" value="Glycosidases"/>
    <property type="match status" value="1"/>
</dbReference>
<evidence type="ECO:0000313" key="2">
    <source>
        <dbReference type="EMBL" id="HIX68016.1"/>
    </source>
</evidence>
<dbReference type="AlphaFoldDB" id="A0A9D1WVX0"/>
<dbReference type="Pfam" id="PF00232">
    <property type="entry name" value="Glyco_hydro_1"/>
    <property type="match status" value="2"/>
</dbReference>
<sequence>MSFPKDFFWGGATAANQYEGAWNIDGRGPAKTDVTTGGSYDTPRYLTYRMPDGKTGKCPINEKIPEGAKYAVLEDCYYPNHEGVDFYHHYKEDIALFAEMGFRMFRLSISWSRIFPKGIEEQPNKAGLQFYHNVFAELKKYKIEPLVSIVHFDTPLYLEEERGGWNQRETIDHFLKYCEVIFQEYKNEVKYWITFNEINHILNMIEMFGAEATDEAYQEVYQQLHYQFVASAGAVAMGRKINPGFRFGCMICGITNYPMTCDPQDILLNRHRWEECIFYCGDVQCKGKYPVFAKRLWQEHHVELDMTEDDFRILREGCVDMYTFSYYSSSIVTVHDVQMDAKGNFSMGAKNPYLTYSDWGWAYDATGLKYFLKVVYDRYERPIMVVENGLGAADELTSDKKVHDDYRIDYLRDHIKAMGEAIDEGVEVIAYTTWGCVDLVSSGTGEMKKRYGFVYVDLDDEGKGTLDRYKKDSFYWYQKVIASNGDNID</sequence>
<organism evidence="2 3">
    <name type="scientific">Candidatus Anaerostipes excrementavium</name>
    <dbReference type="NCBI Taxonomy" id="2838463"/>
    <lineage>
        <taxon>Bacteria</taxon>
        <taxon>Bacillati</taxon>
        <taxon>Bacillota</taxon>
        <taxon>Clostridia</taxon>
        <taxon>Lachnospirales</taxon>
        <taxon>Lachnospiraceae</taxon>
        <taxon>Anaerostipes</taxon>
    </lineage>
</organism>
<dbReference type="InterPro" id="IPR017853">
    <property type="entry name" value="GH"/>
</dbReference>
<dbReference type="GO" id="GO:0008422">
    <property type="term" value="F:beta-glucosidase activity"/>
    <property type="evidence" value="ECO:0007669"/>
    <property type="project" value="TreeGrafter"/>
</dbReference>
<dbReference type="Proteomes" id="UP000886721">
    <property type="component" value="Unassembled WGS sequence"/>
</dbReference>
<reference evidence="2" key="2">
    <citation type="submission" date="2021-04" db="EMBL/GenBank/DDBJ databases">
        <authorList>
            <person name="Gilroy R."/>
        </authorList>
    </citation>
    <scope>NUCLEOTIDE SEQUENCE</scope>
    <source>
        <strain evidence="2">CHK191-13928</strain>
    </source>
</reference>
<evidence type="ECO:0000256" key="1">
    <source>
        <dbReference type="RuleBase" id="RU003690"/>
    </source>
</evidence>
<dbReference type="PANTHER" id="PTHR10353">
    <property type="entry name" value="GLYCOSYL HYDROLASE"/>
    <property type="match status" value="1"/>
</dbReference>
<dbReference type="InterPro" id="IPR001360">
    <property type="entry name" value="Glyco_hydro_1"/>
</dbReference>
<dbReference type="SUPFAM" id="SSF51445">
    <property type="entry name" value="(Trans)glycosidases"/>
    <property type="match status" value="1"/>
</dbReference>
<name>A0A9D1WVX0_9FIRM</name>
<dbReference type="EMBL" id="DXEM01000027">
    <property type="protein sequence ID" value="HIX68016.1"/>
    <property type="molecule type" value="Genomic_DNA"/>
</dbReference>
<comment type="caution">
    <text evidence="2">The sequence shown here is derived from an EMBL/GenBank/DDBJ whole genome shotgun (WGS) entry which is preliminary data.</text>
</comment>
<dbReference type="InterPro" id="IPR033132">
    <property type="entry name" value="GH_1_N_CS"/>
</dbReference>
<evidence type="ECO:0000313" key="3">
    <source>
        <dbReference type="Proteomes" id="UP000886721"/>
    </source>
</evidence>
<dbReference type="GO" id="GO:0016052">
    <property type="term" value="P:carbohydrate catabolic process"/>
    <property type="evidence" value="ECO:0007669"/>
    <property type="project" value="TreeGrafter"/>
</dbReference>
<gene>
    <name evidence="2" type="ORF">H9735_07880</name>
</gene>
<dbReference type="PANTHER" id="PTHR10353:SF296">
    <property type="entry name" value="6-PHOSPHO-BETA-GLUCOSIDASE"/>
    <property type="match status" value="1"/>
</dbReference>
<comment type="similarity">
    <text evidence="1">Belongs to the glycosyl hydrolase 1 family.</text>
</comment>
<accession>A0A9D1WVX0</accession>
<dbReference type="PROSITE" id="PS00653">
    <property type="entry name" value="GLYCOSYL_HYDROL_F1_2"/>
    <property type="match status" value="1"/>
</dbReference>
<proteinExistence type="inferred from homology"/>
<dbReference type="PRINTS" id="PR00131">
    <property type="entry name" value="GLHYDRLASE1"/>
</dbReference>